<dbReference type="Proteomes" id="UP000256269">
    <property type="component" value="Unassembled WGS sequence"/>
</dbReference>
<evidence type="ECO:0000259" key="3">
    <source>
        <dbReference type="Pfam" id="PF00326"/>
    </source>
</evidence>
<dbReference type="EMBL" id="QUNO01000005">
    <property type="protein sequence ID" value="REH48174.1"/>
    <property type="molecule type" value="Genomic_DNA"/>
</dbReference>
<name>A0A3E0HNZ4_9PSEU</name>
<dbReference type="PANTHER" id="PTHR42776:SF4">
    <property type="entry name" value="ACYLAMINO-ACID-RELEASING ENZYME"/>
    <property type="match status" value="1"/>
</dbReference>
<dbReference type="InterPro" id="IPR011042">
    <property type="entry name" value="6-blade_b-propeller_TolB-like"/>
</dbReference>
<dbReference type="RefSeq" id="WP_246015114.1">
    <property type="nucleotide sequence ID" value="NZ_CP144375.1"/>
</dbReference>
<gene>
    <name evidence="4" type="ORF">BCF44_10532</name>
</gene>
<keyword evidence="1" id="KW-0378">Hydrolase</keyword>
<evidence type="ECO:0000256" key="2">
    <source>
        <dbReference type="SAM" id="MobiDB-lite"/>
    </source>
</evidence>
<keyword evidence="4" id="KW-0645">Protease</keyword>
<dbReference type="InterPro" id="IPR001375">
    <property type="entry name" value="Peptidase_S9_cat"/>
</dbReference>
<reference evidence="4 5" key="1">
    <citation type="submission" date="2018-08" db="EMBL/GenBank/DDBJ databases">
        <title>Genomic Encyclopedia of Archaeal and Bacterial Type Strains, Phase II (KMG-II): from individual species to whole genera.</title>
        <authorList>
            <person name="Goeker M."/>
        </authorList>
    </citation>
    <scope>NUCLEOTIDE SEQUENCE [LARGE SCALE GENOMIC DNA]</scope>
    <source>
        <strain evidence="4 5">DSM 45791</strain>
    </source>
</reference>
<sequence length="637" mass="70079">MLTDIDSFIGLPRLTSLRLSPDGRRAVVGVTTLDRDKSRYTNAIWQLEPTRRLTTSAKGEALAGFTPSGDLLFTSSRQRPDGKEEPALWRQPSDGGDAWVLASPPGGVHGVVAAGEVIVYGAAVLPSGQDPKSREDKKVTAILHEEFPARYWDHDLGPERTRLFVLDGGEPRDLTGHVGRALDDESTWDLSPDGRTVVATWAVAEPSGSQRHTLVAIDVTTGDRRTLLDDVDHEYESPRVSPDGRRVVVCVQERLTPEGPGDRWLGVVDLVGGSLRPVAVLWDRWPMSPCWTPDGRAVVVSADDHGREPLWRVDVETEEVTRLTTDNGAYRDFAVAPDGSVYALRAAIDSPHLPVRIAVDGSTTCLESPAPPPELPGRLTEVTTTAEDGTEIRAWLALPASDGPAPLAVQIHGGPVMSAKTWSWRWCPWLWVARGYAVLLPDFALSTGYGMDFIRRGWGQWGGPPYTDIMALVDAAQARPEIDGERAAALGGSFGGFMTNWIAGHTERFAAIVSHASIWSLPDSSATGDLAHYFRREMTAAAAEANSPHRFADAIRTPMLITHGDKDYRVPISEAMRLWWDLSSRTKEDNPHKFLYFPDENHFVTAPHNVRVLYETVLAFLDHHVRGLPWRRPELLG</sequence>
<feature type="region of interest" description="Disordered" evidence="2">
    <location>
        <begin position="74"/>
        <end position="94"/>
    </location>
</feature>
<comment type="caution">
    <text evidence="4">The sequence shown here is derived from an EMBL/GenBank/DDBJ whole genome shotgun (WGS) entry which is preliminary data.</text>
</comment>
<organism evidence="4 5">
    <name type="scientific">Kutzneria buriramensis</name>
    <dbReference type="NCBI Taxonomy" id="1045776"/>
    <lineage>
        <taxon>Bacteria</taxon>
        <taxon>Bacillati</taxon>
        <taxon>Actinomycetota</taxon>
        <taxon>Actinomycetes</taxon>
        <taxon>Pseudonocardiales</taxon>
        <taxon>Pseudonocardiaceae</taxon>
        <taxon>Kutzneria</taxon>
    </lineage>
</organism>
<proteinExistence type="predicted"/>
<evidence type="ECO:0000256" key="1">
    <source>
        <dbReference type="ARBA" id="ARBA00022801"/>
    </source>
</evidence>
<dbReference type="Gene3D" id="2.120.10.30">
    <property type="entry name" value="TolB, C-terminal domain"/>
    <property type="match status" value="1"/>
</dbReference>
<dbReference type="GO" id="GO:0006508">
    <property type="term" value="P:proteolysis"/>
    <property type="evidence" value="ECO:0007669"/>
    <property type="project" value="InterPro"/>
</dbReference>
<feature type="domain" description="Peptidase S9 prolyl oligopeptidase catalytic" evidence="3">
    <location>
        <begin position="422"/>
        <end position="625"/>
    </location>
</feature>
<dbReference type="Pfam" id="PF00326">
    <property type="entry name" value="Peptidase_S9"/>
    <property type="match status" value="1"/>
</dbReference>
<dbReference type="PANTHER" id="PTHR42776">
    <property type="entry name" value="SERINE PEPTIDASE S9 FAMILY MEMBER"/>
    <property type="match status" value="1"/>
</dbReference>
<accession>A0A3E0HNZ4</accession>
<dbReference type="InterPro" id="IPR029058">
    <property type="entry name" value="AB_hydrolase_fold"/>
</dbReference>
<dbReference type="Gene3D" id="3.40.50.1820">
    <property type="entry name" value="alpha/beta hydrolase"/>
    <property type="match status" value="1"/>
</dbReference>
<dbReference type="SUPFAM" id="SSF82171">
    <property type="entry name" value="DPP6 N-terminal domain-like"/>
    <property type="match status" value="1"/>
</dbReference>
<dbReference type="GO" id="GO:0004252">
    <property type="term" value="F:serine-type endopeptidase activity"/>
    <property type="evidence" value="ECO:0007669"/>
    <property type="project" value="TreeGrafter"/>
</dbReference>
<keyword evidence="5" id="KW-1185">Reference proteome</keyword>
<dbReference type="GO" id="GO:0004177">
    <property type="term" value="F:aminopeptidase activity"/>
    <property type="evidence" value="ECO:0007669"/>
    <property type="project" value="UniProtKB-KW"/>
</dbReference>
<protein>
    <submittedName>
        <fullName evidence="4">Dipeptidyl aminopeptidase/acylaminoacyl peptidase</fullName>
    </submittedName>
</protein>
<dbReference type="AlphaFoldDB" id="A0A3E0HNZ4"/>
<evidence type="ECO:0000313" key="5">
    <source>
        <dbReference type="Proteomes" id="UP000256269"/>
    </source>
</evidence>
<feature type="compositionally biased region" description="Basic and acidic residues" evidence="2">
    <location>
        <begin position="78"/>
        <end position="87"/>
    </location>
</feature>
<keyword evidence="4" id="KW-0031">Aminopeptidase</keyword>
<dbReference type="SUPFAM" id="SSF53474">
    <property type="entry name" value="alpha/beta-Hydrolases"/>
    <property type="match status" value="1"/>
</dbReference>
<evidence type="ECO:0000313" key="4">
    <source>
        <dbReference type="EMBL" id="REH48174.1"/>
    </source>
</evidence>